<keyword evidence="4" id="KW-0963">Cytoplasm</keyword>
<organism evidence="13 14">
    <name type="scientific">Brachionus calyciflorus</name>
    <dbReference type="NCBI Taxonomy" id="104777"/>
    <lineage>
        <taxon>Eukaryota</taxon>
        <taxon>Metazoa</taxon>
        <taxon>Spiralia</taxon>
        <taxon>Gnathifera</taxon>
        <taxon>Rotifera</taxon>
        <taxon>Eurotatoria</taxon>
        <taxon>Monogononta</taxon>
        <taxon>Pseudotrocha</taxon>
        <taxon>Ploima</taxon>
        <taxon>Brachionidae</taxon>
        <taxon>Brachionus</taxon>
    </lineage>
</organism>
<evidence type="ECO:0000256" key="8">
    <source>
        <dbReference type="ARBA" id="ARBA00023228"/>
    </source>
</evidence>
<proteinExistence type="inferred from homology"/>
<evidence type="ECO:0000256" key="1">
    <source>
        <dbReference type="ARBA" id="ARBA00004155"/>
    </source>
</evidence>
<comment type="similarity">
    <text evidence="3">Belongs to the BRI3 family.</text>
</comment>
<evidence type="ECO:0000256" key="5">
    <source>
        <dbReference type="ARBA" id="ARBA00022692"/>
    </source>
</evidence>
<accession>A0A813THK1</accession>
<comment type="subunit">
    <text evidence="11">Interacts with BRI3BP. Interacts with MGAT1 and IFITM3.</text>
</comment>
<dbReference type="InterPro" id="IPR019317">
    <property type="entry name" value="BRI3"/>
</dbReference>
<feature type="compositionally biased region" description="Basic and acidic residues" evidence="12">
    <location>
        <begin position="1"/>
        <end position="10"/>
    </location>
</feature>
<dbReference type="GO" id="GO:0005765">
    <property type="term" value="C:lysosomal membrane"/>
    <property type="evidence" value="ECO:0007669"/>
    <property type="project" value="UniProtKB-SubCell"/>
</dbReference>
<dbReference type="Proteomes" id="UP000663879">
    <property type="component" value="Unassembled WGS sequence"/>
</dbReference>
<dbReference type="EMBL" id="CAJNOC010000869">
    <property type="protein sequence ID" value="CAF0811814.1"/>
    <property type="molecule type" value="Genomic_DNA"/>
</dbReference>
<gene>
    <name evidence="13" type="ORF">OXX778_LOCUS7014</name>
</gene>
<evidence type="ECO:0000256" key="6">
    <source>
        <dbReference type="ARBA" id="ARBA00022989"/>
    </source>
</evidence>
<dbReference type="OrthoDB" id="2564984at2759"/>
<keyword evidence="7" id="KW-0472">Membrane</keyword>
<keyword evidence="14" id="KW-1185">Reference proteome</keyword>
<name>A0A813THK1_9BILA</name>
<evidence type="ECO:0000256" key="3">
    <source>
        <dbReference type="ARBA" id="ARBA00008090"/>
    </source>
</evidence>
<keyword evidence="6" id="KW-1133">Transmembrane helix</keyword>
<evidence type="ECO:0000256" key="7">
    <source>
        <dbReference type="ARBA" id="ARBA00023136"/>
    </source>
</evidence>
<evidence type="ECO:0000256" key="12">
    <source>
        <dbReference type="SAM" id="MobiDB-lite"/>
    </source>
</evidence>
<evidence type="ECO:0000256" key="11">
    <source>
        <dbReference type="ARBA" id="ARBA00046593"/>
    </source>
</evidence>
<evidence type="ECO:0000313" key="14">
    <source>
        <dbReference type="Proteomes" id="UP000663879"/>
    </source>
</evidence>
<evidence type="ECO:0000256" key="9">
    <source>
        <dbReference type="ARBA" id="ARBA00035284"/>
    </source>
</evidence>
<protein>
    <recommendedName>
        <fullName evidence="9">Membrane protein BRI3</fullName>
    </recommendedName>
    <alternativeName>
        <fullName evidence="10">Brain protein I3</fullName>
    </alternativeName>
</protein>
<dbReference type="Pfam" id="PF10164">
    <property type="entry name" value="BRI3"/>
    <property type="match status" value="2"/>
</dbReference>
<evidence type="ECO:0000256" key="4">
    <source>
        <dbReference type="ARBA" id="ARBA00022490"/>
    </source>
</evidence>
<comment type="caution">
    <text evidence="13">The sequence shown here is derived from an EMBL/GenBank/DDBJ whole genome shotgun (WGS) entry which is preliminary data.</text>
</comment>
<evidence type="ECO:0000256" key="2">
    <source>
        <dbReference type="ARBA" id="ARBA00004556"/>
    </source>
</evidence>
<comment type="subcellular location">
    <subcellularLocation>
        <location evidence="2">Cytoplasm</location>
        <location evidence="2">Perinuclear region</location>
    </subcellularLocation>
    <subcellularLocation>
        <location evidence="1">Lysosome membrane</location>
        <topology evidence="1">Multi-pass membrane protein</topology>
    </subcellularLocation>
</comment>
<feature type="region of interest" description="Disordered" evidence="12">
    <location>
        <begin position="1"/>
        <end position="21"/>
    </location>
</feature>
<dbReference type="AlphaFoldDB" id="A0A813THK1"/>
<evidence type="ECO:0000313" key="13">
    <source>
        <dbReference type="EMBL" id="CAF0811814.1"/>
    </source>
</evidence>
<reference evidence="13" key="1">
    <citation type="submission" date="2021-02" db="EMBL/GenBank/DDBJ databases">
        <authorList>
            <person name="Nowell W R."/>
        </authorList>
    </citation>
    <scope>NUCLEOTIDE SEQUENCE</scope>
    <source>
        <strain evidence="13">Ploen Becks lab</strain>
    </source>
</reference>
<dbReference type="PANTHER" id="PTHR13551:SF1">
    <property type="entry name" value="MEMBRANE PROTEIN BRI3"/>
    <property type="match status" value="1"/>
</dbReference>
<keyword evidence="5" id="KW-0812">Transmembrane</keyword>
<sequence length="186" mass="20572">MGHDHDEREALLGSRPSAPTQYDQFITEPPTYEQSQQRLATQFSNSSVIIQPSYQTLPIIQTQVILVGGCPACRVGLLEDDYTCCGICCAILFFPMGVLCCLATKQKRCTNCGAVYGPDAYLAQVLKYNSSNVISLGGCPLCKIGMLEDIFTWSDIIWSFLVSPIGFWKCLNSKEKRCSICRAIYG</sequence>
<dbReference type="GO" id="GO:0048471">
    <property type="term" value="C:perinuclear region of cytoplasm"/>
    <property type="evidence" value="ECO:0007669"/>
    <property type="project" value="UniProtKB-SubCell"/>
</dbReference>
<dbReference type="PANTHER" id="PTHR13551">
    <property type="entry name" value="BRAIN PROTEIN I3"/>
    <property type="match status" value="1"/>
</dbReference>
<keyword evidence="8" id="KW-0458">Lysosome</keyword>
<evidence type="ECO:0000256" key="10">
    <source>
        <dbReference type="ARBA" id="ARBA00035449"/>
    </source>
</evidence>